<evidence type="ECO:0000313" key="2">
    <source>
        <dbReference type="Proteomes" id="UP000316806"/>
    </source>
</evidence>
<proteinExistence type="predicted"/>
<protein>
    <submittedName>
        <fullName evidence="1">Lasso RiPP family leader peptide-containing protein</fullName>
    </submittedName>
</protein>
<gene>
    <name evidence="1" type="ORF">FH965_03565</name>
</gene>
<dbReference type="NCBIfam" id="NF033521">
    <property type="entry name" value="lasso_leader_L3"/>
    <property type="match status" value="1"/>
</dbReference>
<evidence type="ECO:0000313" key="1">
    <source>
        <dbReference type="EMBL" id="QDQ09750.1"/>
    </source>
</evidence>
<dbReference type="EMBL" id="CP040916">
    <property type="protein sequence ID" value="QDQ09750.1"/>
    <property type="molecule type" value="Genomic_DNA"/>
</dbReference>
<dbReference type="Proteomes" id="UP000316806">
    <property type="component" value="Chromosome"/>
</dbReference>
<name>A0A516R286_STRST</name>
<accession>A0A516R286</accession>
<organism evidence="1 2">
    <name type="scientific">Streptomyces spectabilis</name>
    <dbReference type="NCBI Taxonomy" id="68270"/>
    <lineage>
        <taxon>Bacteria</taxon>
        <taxon>Bacillati</taxon>
        <taxon>Actinomycetota</taxon>
        <taxon>Actinomycetes</taxon>
        <taxon>Kitasatosporales</taxon>
        <taxon>Streptomycetaceae</taxon>
        <taxon>Streptomyces</taxon>
    </lineage>
</organism>
<dbReference type="AlphaFoldDB" id="A0A516R286"/>
<sequence>MSRTRWPKPSACSALTAALSKSPRHSYVIAMAPRFSRAAGLTRHGARCVRCSQRELARRTGRRSVPHLTTQTPSLHSMGWETSLIGRSARTPWARTAPVLIPHRRRKARRPFMEQEDLYEPPALVEVGDFTELTRGEALGSYYEGGFPPYEWYLGPN</sequence>
<reference evidence="1 2" key="1">
    <citation type="journal article" date="2019" name="J. Ind. Microbiol. Biotechnol.">
        <title>The complete genomic sequence of Streptomyces spectabilis NRRL-2792 and identification of secondary metabolite biosynthetic gene clusters.</title>
        <authorList>
            <person name="Sinha A."/>
            <person name="Phillips-Salemka S."/>
            <person name="Niraula T.A."/>
            <person name="Short K.A."/>
            <person name="Niraula N.P."/>
        </authorList>
    </citation>
    <scope>NUCLEOTIDE SEQUENCE [LARGE SCALE GENOMIC DNA]</scope>
    <source>
        <strain evidence="1 2">NRRL 2792</strain>
    </source>
</reference>